<dbReference type="InterPro" id="IPR003439">
    <property type="entry name" value="ABC_transporter-like_ATP-bd"/>
</dbReference>
<dbReference type="PANTHER" id="PTHR24220">
    <property type="entry name" value="IMPORT ATP-BINDING PROTEIN"/>
    <property type="match status" value="1"/>
</dbReference>
<dbReference type="GO" id="GO:0016887">
    <property type="term" value="F:ATP hydrolysis activity"/>
    <property type="evidence" value="ECO:0007669"/>
    <property type="project" value="InterPro"/>
</dbReference>
<evidence type="ECO:0000256" key="1">
    <source>
        <dbReference type="ARBA" id="ARBA00022448"/>
    </source>
</evidence>
<keyword evidence="1" id="KW-0813">Transport</keyword>
<dbReference type="GO" id="GO:0005524">
    <property type="term" value="F:ATP binding"/>
    <property type="evidence" value="ECO:0007669"/>
    <property type="project" value="UniProtKB-KW"/>
</dbReference>
<keyword evidence="2" id="KW-0472">Membrane</keyword>
<proteinExistence type="inferred from homology"/>
<dbReference type="Proteomes" id="UP000546031">
    <property type="component" value="Unassembled WGS sequence"/>
</dbReference>
<dbReference type="Pfam" id="PF00005">
    <property type="entry name" value="ABC_tran"/>
    <property type="match status" value="1"/>
</dbReference>
<dbReference type="RefSeq" id="WP_176271913.1">
    <property type="nucleotide sequence ID" value="NZ_JABWTA010000001.1"/>
</dbReference>
<keyword evidence="4 7" id="KW-0067">ATP-binding</keyword>
<accession>A0A850H9D4</accession>
<dbReference type="PANTHER" id="PTHR24220:SF659">
    <property type="entry name" value="TRANSPORTER, PUTATIVE-RELATED"/>
    <property type="match status" value="1"/>
</dbReference>
<evidence type="ECO:0000313" key="7">
    <source>
        <dbReference type="EMBL" id="NVE93551.1"/>
    </source>
</evidence>
<comment type="caution">
    <text evidence="7">The sequence shown here is derived from an EMBL/GenBank/DDBJ whole genome shotgun (WGS) entry which is preliminary data.</text>
</comment>
<dbReference type="PROSITE" id="PS50893">
    <property type="entry name" value="ABC_TRANSPORTER_2"/>
    <property type="match status" value="1"/>
</dbReference>
<dbReference type="FunFam" id="3.40.50.300:FF:000032">
    <property type="entry name" value="Export ABC transporter ATP-binding protein"/>
    <property type="match status" value="1"/>
</dbReference>
<name>A0A850H9D4_9SPHN</name>
<dbReference type="InterPro" id="IPR017911">
    <property type="entry name" value="MacB-like_ATP-bd"/>
</dbReference>
<dbReference type="AlphaFoldDB" id="A0A850H9D4"/>
<keyword evidence="8" id="KW-1185">Reference proteome</keyword>
<evidence type="ECO:0000256" key="5">
    <source>
        <dbReference type="ARBA" id="ARBA00038388"/>
    </source>
</evidence>
<dbReference type="GO" id="GO:0098796">
    <property type="term" value="C:membrane protein complex"/>
    <property type="evidence" value="ECO:0007669"/>
    <property type="project" value="UniProtKB-ARBA"/>
</dbReference>
<dbReference type="PROSITE" id="PS00211">
    <property type="entry name" value="ABC_TRANSPORTER_1"/>
    <property type="match status" value="1"/>
</dbReference>
<dbReference type="GO" id="GO:0022857">
    <property type="term" value="F:transmembrane transporter activity"/>
    <property type="evidence" value="ECO:0007669"/>
    <property type="project" value="TreeGrafter"/>
</dbReference>
<dbReference type="InterPro" id="IPR017871">
    <property type="entry name" value="ABC_transporter-like_CS"/>
</dbReference>
<dbReference type="InterPro" id="IPR003593">
    <property type="entry name" value="AAA+_ATPase"/>
</dbReference>
<dbReference type="InterPro" id="IPR027417">
    <property type="entry name" value="P-loop_NTPase"/>
</dbReference>
<reference evidence="7 8" key="1">
    <citation type="submission" date="2020-06" db="EMBL/GenBank/DDBJ databases">
        <title>Altererythrobacter lutimaris sp. nov., a marine bacterium isolated from a tidal flat.</title>
        <authorList>
            <person name="Kim D."/>
            <person name="Yoo Y."/>
            <person name="Kim J.-J."/>
        </authorList>
    </citation>
    <scope>NUCLEOTIDE SEQUENCE [LARGE SCALE GENOMIC DNA]</scope>
    <source>
        <strain evidence="7 8">JGD-16</strain>
    </source>
</reference>
<gene>
    <name evidence="7" type="ORF">HUO12_01415</name>
</gene>
<evidence type="ECO:0000256" key="3">
    <source>
        <dbReference type="ARBA" id="ARBA00022741"/>
    </source>
</evidence>
<sequence length="238" mass="24849">MTSPEIAIRARNLTLTLGSSAAPVEVLRGIDLDIHKGEIVALLGPSGSGKSSLMSVLSGLERSDSGELTVAGADFAGMDEDGLAYARRGRIGIVLQAFHLLPTMTALENVTTPMELDGARDVRERAAAELEAVGLGHRLDHYPTQLSGGEQQRVAIARAIAPGPELIFADEPTGNLDTSTGHEIIELLFGRCKKSGATLLVITHDPELAERCGRVLTMADGQIVSDTATTGSTAANAA</sequence>
<comment type="similarity">
    <text evidence="5">Belongs to the ABC transporter superfamily. Macrolide exporter (TC 3.A.1.122) family.</text>
</comment>
<evidence type="ECO:0000259" key="6">
    <source>
        <dbReference type="PROSITE" id="PS50893"/>
    </source>
</evidence>
<protein>
    <submittedName>
        <fullName evidence="7">ABC transporter ATP-binding protein</fullName>
    </submittedName>
</protein>
<dbReference type="CDD" id="cd03255">
    <property type="entry name" value="ABC_MJ0796_LolCDE_FtsE"/>
    <property type="match status" value="1"/>
</dbReference>
<dbReference type="SUPFAM" id="SSF52540">
    <property type="entry name" value="P-loop containing nucleoside triphosphate hydrolases"/>
    <property type="match status" value="1"/>
</dbReference>
<feature type="domain" description="ABC transporter" evidence="6">
    <location>
        <begin position="8"/>
        <end position="237"/>
    </location>
</feature>
<keyword evidence="2" id="KW-0997">Cell inner membrane</keyword>
<dbReference type="GO" id="GO:0005886">
    <property type="term" value="C:plasma membrane"/>
    <property type="evidence" value="ECO:0007669"/>
    <property type="project" value="TreeGrafter"/>
</dbReference>
<evidence type="ECO:0000256" key="2">
    <source>
        <dbReference type="ARBA" id="ARBA00022519"/>
    </source>
</evidence>
<evidence type="ECO:0000256" key="4">
    <source>
        <dbReference type="ARBA" id="ARBA00022840"/>
    </source>
</evidence>
<dbReference type="EMBL" id="JABWTA010000001">
    <property type="protein sequence ID" value="NVE93551.1"/>
    <property type="molecule type" value="Genomic_DNA"/>
</dbReference>
<dbReference type="Gene3D" id="3.40.50.300">
    <property type="entry name" value="P-loop containing nucleotide triphosphate hydrolases"/>
    <property type="match status" value="1"/>
</dbReference>
<keyword evidence="3" id="KW-0547">Nucleotide-binding</keyword>
<organism evidence="7 8">
    <name type="scientific">Altererythrobacter lutimaris</name>
    <dbReference type="NCBI Taxonomy" id="2743979"/>
    <lineage>
        <taxon>Bacteria</taxon>
        <taxon>Pseudomonadati</taxon>
        <taxon>Pseudomonadota</taxon>
        <taxon>Alphaproteobacteria</taxon>
        <taxon>Sphingomonadales</taxon>
        <taxon>Erythrobacteraceae</taxon>
        <taxon>Altererythrobacter</taxon>
    </lineage>
</organism>
<dbReference type="InterPro" id="IPR015854">
    <property type="entry name" value="ABC_transpr_LolD-like"/>
</dbReference>
<dbReference type="SMART" id="SM00382">
    <property type="entry name" value="AAA"/>
    <property type="match status" value="1"/>
</dbReference>
<evidence type="ECO:0000313" key="8">
    <source>
        <dbReference type="Proteomes" id="UP000546031"/>
    </source>
</evidence>
<keyword evidence="2" id="KW-1003">Cell membrane</keyword>